<dbReference type="SUPFAM" id="SSF69322">
    <property type="entry name" value="Tricorn protease domain 2"/>
    <property type="match status" value="1"/>
</dbReference>
<dbReference type="InterPro" id="IPR050585">
    <property type="entry name" value="Xaa-Pro_dipeptidyl-ppase/CocE"/>
</dbReference>
<dbReference type="STRING" id="1288826.MSNKSG1_11923"/>
<proteinExistence type="predicted"/>
<sequence>MSGIHDCFSGAEPPRIIGSERPTPVQRMTARQAVDGHVQRGELTASEAGLFWLESDSSLGKTILKWHDGERLLTLATPGLGSRVNGYGGGTLAAFPDRVVAVTERQHLISVSIGAGHWTTLVDDPDTAWGGLVADRRREWVLAVRESEGRQALVAISPDGQCRCLHEGADFYGAPVLSPDGRRIAWITWQLPDMPWLRTRLWLAELDAEGHLQRVQSCVPPVEGSIQQPVFAGQVLWVLSDHQGWWQPWELKWKGNDAVWTAAPAPAQDHANAPWQLGERHHCPLPGGQWARVRYNQGTGELWVGAEAALTRVATGFTDFRCLSVRDGTLYCVARSPDRLDVVLAIDPDTLGEQVLAGGEDPLPGVHCQTPETFIVPQTSRDPAVQGFFYGPTIPVADRPPVILVAHGGPTSAVYPVYNPQIQFWCQRGFAVAEVNYRGSSGFGRRFRLSLANHWGEFDVQDMARAAGYLSKEGRVDGDRVFVQGRSAGGYTVLMAVIETDCFVAGASLFGVTDPRRLRTMTHRFESGYLDWLLGAPEDQPERWHARTPRHHADRIRTPVIFFQGGQDRVVVPEQTRTMVESMKAAGHSPELHWFEDEGHGFRKPENLAAMLEWLNSFYRGHSRKANDCL</sequence>
<dbReference type="PANTHER" id="PTHR43056:SF5">
    <property type="entry name" value="PEPTIDASE S9 PROLYL OLIGOPEPTIDASE CATALYTIC DOMAIN-CONTAINING PROTEIN"/>
    <property type="match status" value="1"/>
</dbReference>
<dbReference type="GO" id="GO:0006508">
    <property type="term" value="P:proteolysis"/>
    <property type="evidence" value="ECO:0007669"/>
    <property type="project" value="InterPro"/>
</dbReference>
<feature type="domain" description="Peptidase S9 prolyl oligopeptidase catalytic" evidence="2">
    <location>
        <begin position="420"/>
        <end position="619"/>
    </location>
</feature>
<name>M7CQB9_9GAMM</name>
<dbReference type="Pfam" id="PF00326">
    <property type="entry name" value="Peptidase_S9"/>
    <property type="match status" value="1"/>
</dbReference>
<dbReference type="InterPro" id="IPR029058">
    <property type="entry name" value="AB_hydrolase_fold"/>
</dbReference>
<evidence type="ECO:0000259" key="2">
    <source>
        <dbReference type="Pfam" id="PF00326"/>
    </source>
</evidence>
<dbReference type="PANTHER" id="PTHR43056">
    <property type="entry name" value="PEPTIDASE S9 PROLYL OLIGOPEPTIDASE"/>
    <property type="match status" value="1"/>
</dbReference>
<gene>
    <name evidence="3" type="ORF">MSNKSG1_11923</name>
</gene>
<comment type="caution">
    <text evidence="3">The sequence shown here is derived from an EMBL/GenBank/DDBJ whole genome shotgun (WGS) entry which is preliminary data.</text>
</comment>
<reference evidence="3 4" key="1">
    <citation type="journal article" date="2013" name="Genome Announc.">
        <title>Genome Sequence of Hydrothermal Arsenic-Respiring Bacterium Marinobacter santoriniensis NKSG1T.</title>
        <authorList>
            <person name="Handley K.M."/>
            <person name="Upton M."/>
            <person name="Beatson S.A."/>
            <person name="Hery M."/>
            <person name="Lloyd J.R."/>
        </authorList>
    </citation>
    <scope>NUCLEOTIDE SEQUENCE [LARGE SCALE GENOMIC DNA]</scope>
    <source>
        <strain evidence="3 4">NKSG1</strain>
    </source>
</reference>
<dbReference type="Gene3D" id="3.40.50.1820">
    <property type="entry name" value="alpha/beta hydrolase"/>
    <property type="match status" value="1"/>
</dbReference>
<dbReference type="SUPFAM" id="SSF53474">
    <property type="entry name" value="alpha/beta-Hydrolases"/>
    <property type="match status" value="1"/>
</dbReference>
<dbReference type="GO" id="GO:0008236">
    <property type="term" value="F:serine-type peptidase activity"/>
    <property type="evidence" value="ECO:0007669"/>
    <property type="project" value="InterPro"/>
</dbReference>
<evidence type="ECO:0000256" key="1">
    <source>
        <dbReference type="SAM" id="MobiDB-lite"/>
    </source>
</evidence>
<feature type="region of interest" description="Disordered" evidence="1">
    <location>
        <begin position="1"/>
        <end position="25"/>
    </location>
</feature>
<evidence type="ECO:0000313" key="4">
    <source>
        <dbReference type="Proteomes" id="UP000011960"/>
    </source>
</evidence>
<keyword evidence="4" id="KW-1185">Reference proteome</keyword>
<dbReference type="PATRIC" id="fig|1288826.3.peg.2358"/>
<dbReference type="eggNOG" id="COG1506">
    <property type="taxonomic scope" value="Bacteria"/>
</dbReference>
<dbReference type="EMBL" id="APAT01000016">
    <property type="protein sequence ID" value="EMP55354.1"/>
    <property type="molecule type" value="Genomic_DNA"/>
</dbReference>
<dbReference type="AlphaFoldDB" id="M7CQB9"/>
<dbReference type="InterPro" id="IPR011042">
    <property type="entry name" value="6-blade_b-propeller_TolB-like"/>
</dbReference>
<dbReference type="Gene3D" id="2.120.10.30">
    <property type="entry name" value="TolB, C-terminal domain"/>
    <property type="match status" value="1"/>
</dbReference>
<evidence type="ECO:0000313" key="3">
    <source>
        <dbReference type="EMBL" id="EMP55354.1"/>
    </source>
</evidence>
<dbReference type="RefSeq" id="WP_008939521.1">
    <property type="nucleotide sequence ID" value="NZ_APAT01000016.1"/>
</dbReference>
<organism evidence="3 4">
    <name type="scientific">Marinobacter santoriniensis NKSG1</name>
    <dbReference type="NCBI Taxonomy" id="1288826"/>
    <lineage>
        <taxon>Bacteria</taxon>
        <taxon>Pseudomonadati</taxon>
        <taxon>Pseudomonadota</taxon>
        <taxon>Gammaproteobacteria</taxon>
        <taxon>Pseudomonadales</taxon>
        <taxon>Marinobacteraceae</taxon>
        <taxon>Marinobacter</taxon>
    </lineage>
</organism>
<protein>
    <submittedName>
        <fullName evidence="3">Prolyl oligopeptidase family protein</fullName>
    </submittedName>
</protein>
<dbReference type="InterPro" id="IPR001375">
    <property type="entry name" value="Peptidase_S9_cat"/>
</dbReference>
<dbReference type="Proteomes" id="UP000011960">
    <property type="component" value="Unassembled WGS sequence"/>
</dbReference>
<accession>M7CQB9</accession>